<keyword evidence="1" id="KW-0812">Transmembrane</keyword>
<dbReference type="RefSeq" id="XP_024667446.1">
    <property type="nucleotide sequence ID" value="XM_024814543.1"/>
</dbReference>
<protein>
    <submittedName>
        <fullName evidence="2">Uncharacterized protein</fullName>
    </submittedName>
</protein>
<keyword evidence="3" id="KW-1185">Reference proteome</keyword>
<dbReference type="GeneID" id="36521703"/>
<evidence type="ECO:0000313" key="2">
    <source>
        <dbReference type="EMBL" id="PLB33434.1"/>
    </source>
</evidence>
<keyword evidence="1" id="KW-0472">Membrane</keyword>
<name>A0A2I2EYI6_ASPCN</name>
<feature type="transmembrane region" description="Helical" evidence="1">
    <location>
        <begin position="20"/>
        <end position="41"/>
    </location>
</feature>
<evidence type="ECO:0000256" key="1">
    <source>
        <dbReference type="SAM" id="Phobius"/>
    </source>
</evidence>
<proteinExistence type="predicted"/>
<sequence length="74" mass="8241">MLGNKLLVRSLSLPRPQTELQAPFEPVFVSDYVVIIVIFLIPNKTIDHIRHGAQLVLFHRGSVAGAFRGSTCVR</sequence>
<dbReference type="AlphaFoldDB" id="A0A2I2EYI6"/>
<accession>A0A2I2EYI6</accession>
<organism evidence="2 3">
    <name type="scientific">Aspergillus candidus</name>
    <dbReference type="NCBI Taxonomy" id="41067"/>
    <lineage>
        <taxon>Eukaryota</taxon>
        <taxon>Fungi</taxon>
        <taxon>Dikarya</taxon>
        <taxon>Ascomycota</taxon>
        <taxon>Pezizomycotina</taxon>
        <taxon>Eurotiomycetes</taxon>
        <taxon>Eurotiomycetidae</taxon>
        <taxon>Eurotiales</taxon>
        <taxon>Aspergillaceae</taxon>
        <taxon>Aspergillus</taxon>
        <taxon>Aspergillus subgen. Circumdati</taxon>
    </lineage>
</organism>
<dbReference type="Proteomes" id="UP000234585">
    <property type="component" value="Unassembled WGS sequence"/>
</dbReference>
<evidence type="ECO:0000313" key="3">
    <source>
        <dbReference type="Proteomes" id="UP000234585"/>
    </source>
</evidence>
<dbReference type="EMBL" id="KZ559208">
    <property type="protein sequence ID" value="PLB33434.1"/>
    <property type="molecule type" value="Genomic_DNA"/>
</dbReference>
<gene>
    <name evidence="2" type="ORF">BDW47DRAFT_113968</name>
</gene>
<reference evidence="2 3" key="1">
    <citation type="submission" date="2017-12" db="EMBL/GenBank/DDBJ databases">
        <authorList>
            <consortium name="DOE Joint Genome Institute"/>
            <person name="Haridas S."/>
            <person name="Kjaerbolling I."/>
            <person name="Vesth T.C."/>
            <person name="Frisvad J.C."/>
            <person name="Nybo J.L."/>
            <person name="Theobald S."/>
            <person name="Kuo A."/>
            <person name="Bowyer P."/>
            <person name="Matsuda Y."/>
            <person name="Mondo S."/>
            <person name="Lyhne E.K."/>
            <person name="Kogle M.E."/>
            <person name="Clum A."/>
            <person name="Lipzen A."/>
            <person name="Salamov A."/>
            <person name="Ngan C.Y."/>
            <person name="Daum C."/>
            <person name="Chiniquy J."/>
            <person name="Barry K."/>
            <person name="LaButti K."/>
            <person name="Simmons B.A."/>
            <person name="Magnuson J.K."/>
            <person name="Mortensen U.H."/>
            <person name="Larsen T.O."/>
            <person name="Grigoriev I.V."/>
            <person name="Baker S.E."/>
            <person name="Andersen M.R."/>
            <person name="Nordberg H.P."/>
            <person name="Cantor M.N."/>
            <person name="Hua S.X."/>
        </authorList>
    </citation>
    <scope>NUCLEOTIDE SEQUENCE [LARGE SCALE GENOMIC DNA]</scope>
    <source>
        <strain evidence="2 3">CBS 102.13</strain>
    </source>
</reference>
<keyword evidence="1" id="KW-1133">Transmembrane helix</keyword>